<dbReference type="GO" id="GO:0003676">
    <property type="term" value="F:nucleic acid binding"/>
    <property type="evidence" value="ECO:0007669"/>
    <property type="project" value="InterPro"/>
</dbReference>
<dbReference type="AlphaFoldDB" id="A0A4S4M6A5"/>
<dbReference type="InterPro" id="IPR040151">
    <property type="entry name" value="Gfd2/YDR514C-like"/>
</dbReference>
<dbReference type="OrthoDB" id="5953249at2759"/>
<keyword evidence="4" id="KW-1185">Reference proteome</keyword>
<dbReference type="InterPro" id="IPR048519">
    <property type="entry name" value="Gfd2/YDR514C-like_C"/>
</dbReference>
<dbReference type="Gene3D" id="3.30.420.10">
    <property type="entry name" value="Ribonuclease H-like superfamily/Ribonuclease H"/>
    <property type="match status" value="1"/>
</dbReference>
<gene>
    <name evidence="3" type="ORF">EW146_g1404</name>
</gene>
<sequence>MQSMKIQHGFYRHTDIWWEWNKVLPNPEDAGPLKAILAYDSLVHPDHPLRKEGKDGIELTMGILPNGEARLLFSSAQVEYIRYWLHAMSFTKELIPLPYSTCMLTRDGLQTHTPVIYKTALELRNANKRIEKNNKRLKGSDSSLHARRVMFERIRSLWAEKHGVWCAIDFEAWDRDHEVLTEIGWSLVRWVDGKESEEWGHLIVKEHRYYTNTYVASNREHYNFGESEIVNKKEFRKRIHDLFASIASLGPLFLVFHDNSQDVKYLRSRTIEAPIDSLSYLLPESCAASAKTGKPEMFVVDTVDLFSALEGGGGEQKRSLEQVCRHLRVQTEYLHNAGNDARYTHLALAAMASGDPLDLQREKRWPNHTAIGRGPRVHFSKLEENSDASDLTDDDEPIMEFQLANSSEPNAVNVKASANGQGDVGVDGSHANGTNGAHV</sequence>
<dbReference type="PANTHER" id="PTHR28083">
    <property type="entry name" value="GOOD FOR FULL DBP5 ACTIVITY PROTEIN 2"/>
    <property type="match status" value="1"/>
</dbReference>
<feature type="domain" description="Gfd2/YDR514C-like C-terminal" evidence="2">
    <location>
        <begin position="164"/>
        <end position="351"/>
    </location>
</feature>
<dbReference type="InterPro" id="IPR036397">
    <property type="entry name" value="RNaseH_sf"/>
</dbReference>
<evidence type="ECO:0000313" key="3">
    <source>
        <dbReference type="EMBL" id="THH19861.1"/>
    </source>
</evidence>
<accession>A0A4S4M6A5</accession>
<reference evidence="3 4" key="1">
    <citation type="submission" date="2019-02" db="EMBL/GenBank/DDBJ databases">
        <title>Genome sequencing of the rare red list fungi Bondarzewia mesenterica.</title>
        <authorList>
            <person name="Buettner E."/>
            <person name="Kellner H."/>
        </authorList>
    </citation>
    <scope>NUCLEOTIDE SEQUENCE [LARGE SCALE GENOMIC DNA]</scope>
    <source>
        <strain evidence="3 4">DSM 108281</strain>
    </source>
</reference>
<evidence type="ECO:0000313" key="4">
    <source>
        <dbReference type="Proteomes" id="UP000310158"/>
    </source>
</evidence>
<evidence type="ECO:0000259" key="2">
    <source>
        <dbReference type="Pfam" id="PF21762"/>
    </source>
</evidence>
<protein>
    <recommendedName>
        <fullName evidence="2">Gfd2/YDR514C-like C-terminal domain-containing protein</fullName>
    </recommendedName>
</protein>
<dbReference type="InterPro" id="IPR012337">
    <property type="entry name" value="RNaseH-like_sf"/>
</dbReference>
<dbReference type="PANTHER" id="PTHR28083:SF1">
    <property type="entry name" value="GOOD FOR FULL DBP5 ACTIVITY PROTEIN 2"/>
    <property type="match status" value="1"/>
</dbReference>
<proteinExistence type="predicted"/>
<dbReference type="GO" id="GO:0005634">
    <property type="term" value="C:nucleus"/>
    <property type="evidence" value="ECO:0007669"/>
    <property type="project" value="TreeGrafter"/>
</dbReference>
<organism evidence="3 4">
    <name type="scientific">Bondarzewia mesenterica</name>
    <dbReference type="NCBI Taxonomy" id="1095465"/>
    <lineage>
        <taxon>Eukaryota</taxon>
        <taxon>Fungi</taxon>
        <taxon>Dikarya</taxon>
        <taxon>Basidiomycota</taxon>
        <taxon>Agaricomycotina</taxon>
        <taxon>Agaricomycetes</taxon>
        <taxon>Russulales</taxon>
        <taxon>Bondarzewiaceae</taxon>
        <taxon>Bondarzewia</taxon>
    </lineage>
</organism>
<dbReference type="Proteomes" id="UP000310158">
    <property type="component" value="Unassembled WGS sequence"/>
</dbReference>
<comment type="caution">
    <text evidence="3">The sequence shown here is derived from an EMBL/GenBank/DDBJ whole genome shotgun (WGS) entry which is preliminary data.</text>
</comment>
<feature type="compositionally biased region" description="Polar residues" evidence="1">
    <location>
        <begin position="405"/>
        <end position="420"/>
    </location>
</feature>
<feature type="region of interest" description="Disordered" evidence="1">
    <location>
        <begin position="405"/>
        <end position="439"/>
    </location>
</feature>
<dbReference type="EMBL" id="SGPL01000034">
    <property type="protein sequence ID" value="THH19861.1"/>
    <property type="molecule type" value="Genomic_DNA"/>
</dbReference>
<name>A0A4S4M6A5_9AGAM</name>
<dbReference type="SUPFAM" id="SSF53098">
    <property type="entry name" value="Ribonuclease H-like"/>
    <property type="match status" value="1"/>
</dbReference>
<evidence type="ECO:0000256" key="1">
    <source>
        <dbReference type="SAM" id="MobiDB-lite"/>
    </source>
</evidence>
<dbReference type="Pfam" id="PF21762">
    <property type="entry name" value="DEDDh_C"/>
    <property type="match status" value="1"/>
</dbReference>